<organism evidence="2 3">
    <name type="scientific">Edaphochlamys debaryana</name>
    <dbReference type="NCBI Taxonomy" id="47281"/>
    <lineage>
        <taxon>Eukaryota</taxon>
        <taxon>Viridiplantae</taxon>
        <taxon>Chlorophyta</taxon>
        <taxon>core chlorophytes</taxon>
        <taxon>Chlorophyceae</taxon>
        <taxon>CS clade</taxon>
        <taxon>Chlamydomonadales</taxon>
        <taxon>Chlamydomonadales incertae sedis</taxon>
        <taxon>Edaphochlamys</taxon>
    </lineage>
</organism>
<evidence type="ECO:0000313" key="2">
    <source>
        <dbReference type="EMBL" id="KAG2493824.1"/>
    </source>
</evidence>
<dbReference type="OrthoDB" id="419768at2759"/>
<gene>
    <name evidence="2" type="ORF">HYH03_008042</name>
</gene>
<comment type="caution">
    <text evidence="2">The sequence shown here is derived from an EMBL/GenBank/DDBJ whole genome shotgun (WGS) entry which is preliminary data.</text>
</comment>
<dbReference type="Proteomes" id="UP000612055">
    <property type="component" value="Unassembled WGS sequence"/>
</dbReference>
<accession>A0A836BZW5</accession>
<reference evidence="2" key="1">
    <citation type="journal article" date="2020" name="bioRxiv">
        <title>Comparative genomics of Chlamydomonas.</title>
        <authorList>
            <person name="Craig R.J."/>
            <person name="Hasan A.R."/>
            <person name="Ness R.W."/>
            <person name="Keightley P.D."/>
        </authorList>
    </citation>
    <scope>NUCLEOTIDE SEQUENCE</scope>
    <source>
        <strain evidence="2">CCAP 11/70</strain>
    </source>
</reference>
<protein>
    <submittedName>
        <fullName evidence="2">Uncharacterized protein</fullName>
    </submittedName>
</protein>
<feature type="region of interest" description="Disordered" evidence="1">
    <location>
        <begin position="22"/>
        <end position="76"/>
    </location>
</feature>
<dbReference type="AlphaFoldDB" id="A0A836BZW5"/>
<name>A0A836BZW5_9CHLO</name>
<dbReference type="EMBL" id="JAEHOE010000035">
    <property type="protein sequence ID" value="KAG2493824.1"/>
    <property type="molecule type" value="Genomic_DNA"/>
</dbReference>
<proteinExistence type="predicted"/>
<evidence type="ECO:0000313" key="3">
    <source>
        <dbReference type="Proteomes" id="UP000612055"/>
    </source>
</evidence>
<keyword evidence="3" id="KW-1185">Reference proteome</keyword>
<sequence length="733" mass="77344">MGILCCFSGGAKVKPEDLAADGTAVKSPSNAKLGADGVTPVDDATSRASSGTHGHGAPTTSTAPLPPLPAPASAPAGAPRFRQICSNFEGTEGFFSDAVLRTCYIPVPGTFKRVYLGLRFAAPPADDWRIEGVCVLITSPSAPLFVELREKGFTTGRSKLRRQQFANGRHVMEGLTAYEELRLDGASEGAVELGRVELLVADAAVSEMKNAASIARLHGWHGSLNFDKASKIVTNRGVDPVTKEIYLDLGNGDPALMLVDYDKGDCDIKLALPAGAPSTEQGVGYALAVRGEDVRKTTCTHAPPLAKLEGQFQISRIYELDDLEYGKLPNIEILRYSLSNTRIRPLDTLLVPAPEISTSGDLGAADAAPSHLADIDDLPGGAGLPALPTMGGAVSVHARLAPAMAAAAAAVAAQEPEISAAAGASSKSMAAKAAEGGAGGAAAAAAGRAAYQACCGRLAAVPGFLRDDKNRVAYIPLEGTGGVLTLAVRFRAKGGIDFKVLNTHRDPRVFVDVTLKGPTLSGVASLSADPSKPPRIKLRRQTWAEGHEVVPGLTAYEELRLDGWSGEEAELERVELLVADAQVASAINARTVVKAHGWVGQLSFQDACTTLRGTKGIDYEKEEIYLGVEGSDRVLLLIDYDDADADIKVAVLAGAATPEQGVGYDLNIRGRDLKRTSSHYHPPAPRLGGKFQVSRIYELDDLEYGTHKTIEILRYDLSNVRKHNLADALEGRP</sequence>
<evidence type="ECO:0000256" key="1">
    <source>
        <dbReference type="SAM" id="MobiDB-lite"/>
    </source>
</evidence>